<dbReference type="InterPro" id="IPR038665">
    <property type="entry name" value="Voltage-dep_anion_channel_sf"/>
</dbReference>
<feature type="transmembrane region" description="Helical" evidence="8">
    <location>
        <begin position="285"/>
        <end position="304"/>
    </location>
</feature>
<dbReference type="GO" id="GO:0005886">
    <property type="term" value="C:plasma membrane"/>
    <property type="evidence" value="ECO:0007669"/>
    <property type="project" value="UniProtKB-SubCell"/>
</dbReference>
<feature type="transmembrane region" description="Helical" evidence="8">
    <location>
        <begin position="41"/>
        <end position="59"/>
    </location>
</feature>
<reference evidence="10" key="1">
    <citation type="submission" date="2016-10" db="EMBL/GenBank/DDBJ databases">
        <authorList>
            <person name="Varghese N."/>
            <person name="Submissions S."/>
        </authorList>
    </citation>
    <scope>NUCLEOTIDE SEQUENCE [LARGE SCALE GENOMIC DNA]</scope>
    <source>
        <strain evidence="10">CGMCC 1.8895</strain>
    </source>
</reference>
<sequence>MLEFLKRQSRHLFPGYFAMVMATGALSLSLWYVGLGIAAELLIYLNIFIYIILLSLNVIRLLLNTDEFIRDIADHGKGPGFFTLIAGTEVLGTQLVVIKGLIVWGFFFWSIAFLLWIILMYTFFTLIIVKKVKPMIDESINGGWLLVVVSTQSIAVLGTLIAPGMGMFGEIILFISLCHFLLGCMLYLNIIAFIIYRLMFVHIEETSLKPPYWINMGALAITTLAGSILLIHGMGSGIIMDLEIFIKGFTLFFWVLGTWWVPLLITLGIWRHIVRRYPLSYTPEMWAMAFPVAMYTVGTIHLSIMLEMEFLMLIPYITIFAAAGVWLAVMTGMAVHLGKRHLAYIKNLVGVGHSNNERIG</sequence>
<keyword evidence="7 8" id="KW-0472">Membrane</keyword>
<evidence type="ECO:0000256" key="2">
    <source>
        <dbReference type="ARBA" id="ARBA00008566"/>
    </source>
</evidence>
<comment type="similarity">
    <text evidence="2">Belongs to the tellurite-resistance/dicarboxylate transporter (TDT) family.</text>
</comment>
<feature type="transmembrane region" description="Helical" evidence="8">
    <location>
        <begin position="80"/>
        <end position="102"/>
    </location>
</feature>
<dbReference type="Pfam" id="PF03595">
    <property type="entry name" value="SLAC1"/>
    <property type="match status" value="1"/>
</dbReference>
<evidence type="ECO:0000256" key="3">
    <source>
        <dbReference type="ARBA" id="ARBA00022448"/>
    </source>
</evidence>
<feature type="transmembrane region" description="Helical" evidence="8">
    <location>
        <begin position="310"/>
        <end position="337"/>
    </location>
</feature>
<accession>A0A1G9EIF4</accession>
<evidence type="ECO:0000256" key="5">
    <source>
        <dbReference type="ARBA" id="ARBA00022692"/>
    </source>
</evidence>
<keyword evidence="5 8" id="KW-0812">Transmembrane</keyword>
<dbReference type="STRING" id="576118.SAMN05216216_1098"/>
<dbReference type="PANTHER" id="PTHR31686">
    <property type="match status" value="1"/>
</dbReference>
<evidence type="ECO:0000256" key="6">
    <source>
        <dbReference type="ARBA" id="ARBA00022989"/>
    </source>
</evidence>
<dbReference type="PANTHER" id="PTHR31686:SF1">
    <property type="entry name" value="SULFITE EFFLUX PUMP SSU1"/>
    <property type="match status" value="1"/>
</dbReference>
<protein>
    <submittedName>
        <fullName evidence="9">Tellurite resistance protein TehA</fullName>
    </submittedName>
</protein>
<keyword evidence="6 8" id="KW-1133">Transmembrane helix</keyword>
<feature type="transmembrane region" description="Helical" evidence="8">
    <location>
        <begin position="212"/>
        <end position="231"/>
    </location>
</feature>
<dbReference type="AlphaFoldDB" id="A0A1G9EIF4"/>
<evidence type="ECO:0000256" key="8">
    <source>
        <dbReference type="SAM" id="Phobius"/>
    </source>
</evidence>
<dbReference type="InterPro" id="IPR051629">
    <property type="entry name" value="Sulfite_efflux_TDT"/>
</dbReference>
<dbReference type="RefSeq" id="WP_092985869.1">
    <property type="nucleotide sequence ID" value="NZ_FNFY01000009.1"/>
</dbReference>
<evidence type="ECO:0000313" key="9">
    <source>
        <dbReference type="EMBL" id="SDK75922.1"/>
    </source>
</evidence>
<dbReference type="EMBL" id="FNFY01000009">
    <property type="protein sequence ID" value="SDK75922.1"/>
    <property type="molecule type" value="Genomic_DNA"/>
</dbReference>
<gene>
    <name evidence="9" type="ORF">SAMN05216216_1098</name>
</gene>
<dbReference type="Proteomes" id="UP000199008">
    <property type="component" value="Unassembled WGS sequence"/>
</dbReference>
<name>A0A1G9EIF4_9BACL</name>
<keyword evidence="10" id="KW-1185">Reference proteome</keyword>
<dbReference type="OrthoDB" id="958273at2"/>
<feature type="transmembrane region" description="Helical" evidence="8">
    <location>
        <begin position="141"/>
        <end position="165"/>
    </location>
</feature>
<keyword evidence="4" id="KW-1003">Cell membrane</keyword>
<evidence type="ECO:0000256" key="7">
    <source>
        <dbReference type="ARBA" id="ARBA00023136"/>
    </source>
</evidence>
<keyword evidence="3" id="KW-0813">Transport</keyword>
<organism evidence="9 10">
    <name type="scientific">Lacicoccus qingdaonensis</name>
    <dbReference type="NCBI Taxonomy" id="576118"/>
    <lineage>
        <taxon>Bacteria</taxon>
        <taxon>Bacillati</taxon>
        <taxon>Bacillota</taxon>
        <taxon>Bacilli</taxon>
        <taxon>Bacillales</taxon>
        <taxon>Salinicoccaceae</taxon>
        <taxon>Lacicoccus</taxon>
    </lineage>
</organism>
<proteinExistence type="inferred from homology"/>
<evidence type="ECO:0000256" key="4">
    <source>
        <dbReference type="ARBA" id="ARBA00022475"/>
    </source>
</evidence>
<feature type="transmembrane region" description="Helical" evidence="8">
    <location>
        <begin position="108"/>
        <end position="129"/>
    </location>
</feature>
<feature type="transmembrane region" description="Helical" evidence="8">
    <location>
        <begin position="251"/>
        <end position="273"/>
    </location>
</feature>
<dbReference type="CDD" id="cd09319">
    <property type="entry name" value="TDT_like_1"/>
    <property type="match status" value="1"/>
</dbReference>
<evidence type="ECO:0000256" key="1">
    <source>
        <dbReference type="ARBA" id="ARBA00004651"/>
    </source>
</evidence>
<dbReference type="InterPro" id="IPR004695">
    <property type="entry name" value="SLAC1/Mae1/Ssu1/TehA"/>
</dbReference>
<feature type="transmembrane region" description="Helical" evidence="8">
    <location>
        <begin position="171"/>
        <end position="200"/>
    </location>
</feature>
<dbReference type="Gene3D" id="1.50.10.150">
    <property type="entry name" value="Voltage-dependent anion channel"/>
    <property type="match status" value="1"/>
</dbReference>
<dbReference type="GO" id="GO:0000319">
    <property type="term" value="F:sulfite transmembrane transporter activity"/>
    <property type="evidence" value="ECO:0007669"/>
    <property type="project" value="TreeGrafter"/>
</dbReference>
<feature type="transmembrane region" description="Helical" evidence="8">
    <location>
        <begin position="12"/>
        <end position="35"/>
    </location>
</feature>
<comment type="subcellular location">
    <subcellularLocation>
        <location evidence="1">Cell membrane</location>
        <topology evidence="1">Multi-pass membrane protein</topology>
    </subcellularLocation>
</comment>
<evidence type="ECO:0000313" key="10">
    <source>
        <dbReference type="Proteomes" id="UP000199008"/>
    </source>
</evidence>